<reference evidence="2 3" key="1">
    <citation type="submission" date="2019-10" db="EMBL/GenBank/DDBJ databases">
        <title>Assembly and Annotation for the nematode Trichostrongylus colubriformis.</title>
        <authorList>
            <person name="Martin J."/>
        </authorList>
    </citation>
    <scope>NUCLEOTIDE SEQUENCE [LARGE SCALE GENOMIC DNA]</scope>
    <source>
        <strain evidence="2">G859</strain>
        <tissue evidence="2">Whole worm</tissue>
    </source>
</reference>
<name>A0AAN8FJB0_TRICO</name>
<feature type="signal peptide" evidence="1">
    <location>
        <begin position="1"/>
        <end position="22"/>
    </location>
</feature>
<dbReference type="AlphaFoldDB" id="A0AAN8FJB0"/>
<sequence>MLFYVLIAFIALNVFTQEGVMAQRCEDRMLNNICADIYGKYCDDRDGLEHSVLKCAFLRYLLPVNSRSALYGYGELQVLCEYIYILP</sequence>
<feature type="chain" id="PRO_5042906220" evidence="1">
    <location>
        <begin position="23"/>
        <end position="87"/>
    </location>
</feature>
<dbReference type="EMBL" id="WIXE01013321">
    <property type="protein sequence ID" value="KAK5975192.1"/>
    <property type="molecule type" value="Genomic_DNA"/>
</dbReference>
<accession>A0AAN8FJB0</accession>
<proteinExistence type="predicted"/>
<keyword evidence="3" id="KW-1185">Reference proteome</keyword>
<comment type="caution">
    <text evidence="2">The sequence shown here is derived from an EMBL/GenBank/DDBJ whole genome shotgun (WGS) entry which is preliminary data.</text>
</comment>
<organism evidence="2 3">
    <name type="scientific">Trichostrongylus colubriformis</name>
    <name type="common">Black scour worm</name>
    <dbReference type="NCBI Taxonomy" id="6319"/>
    <lineage>
        <taxon>Eukaryota</taxon>
        <taxon>Metazoa</taxon>
        <taxon>Ecdysozoa</taxon>
        <taxon>Nematoda</taxon>
        <taxon>Chromadorea</taxon>
        <taxon>Rhabditida</taxon>
        <taxon>Rhabditina</taxon>
        <taxon>Rhabditomorpha</taxon>
        <taxon>Strongyloidea</taxon>
        <taxon>Trichostrongylidae</taxon>
        <taxon>Trichostrongylus</taxon>
    </lineage>
</organism>
<evidence type="ECO:0000256" key="1">
    <source>
        <dbReference type="SAM" id="SignalP"/>
    </source>
</evidence>
<dbReference type="Proteomes" id="UP001331761">
    <property type="component" value="Unassembled WGS sequence"/>
</dbReference>
<gene>
    <name evidence="2" type="ORF">GCK32_012629</name>
</gene>
<evidence type="ECO:0000313" key="3">
    <source>
        <dbReference type="Proteomes" id="UP001331761"/>
    </source>
</evidence>
<protein>
    <submittedName>
        <fullName evidence="2">Uncharacterized protein</fullName>
    </submittedName>
</protein>
<keyword evidence="1" id="KW-0732">Signal</keyword>
<evidence type="ECO:0000313" key="2">
    <source>
        <dbReference type="EMBL" id="KAK5975192.1"/>
    </source>
</evidence>